<dbReference type="Pfam" id="PF00933">
    <property type="entry name" value="Glyco_hydro_3"/>
    <property type="match status" value="1"/>
</dbReference>
<proteinExistence type="inferred from homology"/>
<evidence type="ECO:0000313" key="7">
    <source>
        <dbReference type="Proteomes" id="UP000280696"/>
    </source>
</evidence>
<evidence type="ECO:0000256" key="4">
    <source>
        <dbReference type="RuleBase" id="RU361161"/>
    </source>
</evidence>
<evidence type="ECO:0000256" key="2">
    <source>
        <dbReference type="ARBA" id="ARBA00022801"/>
    </source>
</evidence>
<accession>A0A3A9AQR4</accession>
<evidence type="ECO:0000259" key="5">
    <source>
        <dbReference type="SMART" id="SM01217"/>
    </source>
</evidence>
<gene>
    <name evidence="6" type="ORF">D7V94_03180</name>
</gene>
<organism evidence="6 7">
    <name type="scientific">Parablautia intestinalis</name>
    <dbReference type="NCBI Taxonomy" id="2320100"/>
    <lineage>
        <taxon>Bacteria</taxon>
        <taxon>Bacillati</taxon>
        <taxon>Bacillota</taxon>
        <taxon>Clostridia</taxon>
        <taxon>Lachnospirales</taxon>
        <taxon>Lachnospiraceae</taxon>
        <taxon>Parablautia</taxon>
    </lineage>
</organism>
<dbReference type="PANTHER" id="PTHR42715">
    <property type="entry name" value="BETA-GLUCOSIDASE"/>
    <property type="match status" value="1"/>
</dbReference>
<dbReference type="InterPro" id="IPR026891">
    <property type="entry name" value="Fn3-like"/>
</dbReference>
<dbReference type="OrthoDB" id="9805821at2"/>
<dbReference type="Gene3D" id="3.40.50.1700">
    <property type="entry name" value="Glycoside hydrolase family 3 C-terminal domain"/>
    <property type="match status" value="1"/>
</dbReference>
<feature type="domain" description="Fibronectin type III-like" evidence="5">
    <location>
        <begin position="311"/>
        <end position="387"/>
    </location>
</feature>
<dbReference type="GO" id="GO:0005975">
    <property type="term" value="P:carbohydrate metabolic process"/>
    <property type="evidence" value="ECO:0007669"/>
    <property type="project" value="InterPro"/>
</dbReference>
<dbReference type="InterPro" id="IPR013783">
    <property type="entry name" value="Ig-like_fold"/>
</dbReference>
<comment type="caution">
    <text evidence="6">The sequence shown here is derived from an EMBL/GenBank/DDBJ whole genome shotgun (WGS) entry which is preliminary data.</text>
</comment>
<evidence type="ECO:0000256" key="1">
    <source>
        <dbReference type="ARBA" id="ARBA00005336"/>
    </source>
</evidence>
<dbReference type="GO" id="GO:0004553">
    <property type="term" value="F:hydrolase activity, hydrolyzing O-glycosyl compounds"/>
    <property type="evidence" value="ECO:0007669"/>
    <property type="project" value="InterPro"/>
</dbReference>
<evidence type="ECO:0000313" key="6">
    <source>
        <dbReference type="EMBL" id="RKI93697.1"/>
    </source>
</evidence>
<protein>
    <submittedName>
        <fullName evidence="6">Beta-glucosidase</fullName>
    </submittedName>
</protein>
<evidence type="ECO:0000256" key="3">
    <source>
        <dbReference type="ARBA" id="ARBA00023277"/>
    </source>
</evidence>
<dbReference type="Pfam" id="PF14310">
    <property type="entry name" value="Fn3-like"/>
    <property type="match status" value="1"/>
</dbReference>
<dbReference type="InterPro" id="IPR017853">
    <property type="entry name" value="GH"/>
</dbReference>
<dbReference type="InterPro" id="IPR019800">
    <property type="entry name" value="Glyco_hydro_3_AS"/>
</dbReference>
<name>A0A3A9AQR4_9FIRM</name>
<dbReference type="InterPro" id="IPR036962">
    <property type="entry name" value="Glyco_hydro_3_N_sf"/>
</dbReference>
<dbReference type="SUPFAM" id="SSF51445">
    <property type="entry name" value="(Trans)glycosidases"/>
    <property type="match status" value="1"/>
</dbReference>
<keyword evidence="2 4" id="KW-0378">Hydrolase</keyword>
<dbReference type="PRINTS" id="PR00133">
    <property type="entry name" value="GLHYDRLASE3"/>
</dbReference>
<sequence length="926" mass="101900">MANYTLDMDKYRALARQVAAESCVLLKNDHQTLPVAKGSKVSVFGRIALHYYKSGTGSGGLVNVKRVAGILDALKETEDILLNEKLADVYEAWVKDHPFDKGAGWGQEPWSQEEMPLTDELVSEAAKESELAIVVIGRTAGEDQDAKAIPGSYLLTEAEEEMLRKVCGAFEKVAVLLNVGNIIDMKWVQKYNPSAVMYVWQGGQEGGSGVVDVLSGKVSPCGKLSDTIAGDIEDYPSTKNFGDAKENLYQEDIYVGYRYFETFAKDKVLYPFGFGLSYTGFQVETKSFQEKEDAVYAQVEVINTGDFAGKEVVQLYVSAPQGTLGKPARELKAYEKTNRLLPGEACTLTFCVSKADMASYDDGGYTGYKSCYVLEAGRYGIHIGTDVRSAGLAGTFEVKETVITDQLQEAMAPVQEFTRFKPQADGEGYRLDYEAVPRRTINPIDKIVKRRPVDIPYSGDQGYQLGDVYENRISMETFLAQLSDEDLACIVRGEGMCSPKVTPGTAAAFGGVTQQLKKFGIPVGCCADGPSGIRMDCGTRAFSLPNGTALGCTYNMPLVEELYQMEGMELRKNKVDTLLGPGINIHRNPLNGRNFEYISEDPYLTGTMAAAQIKGMGYANVTGTIKHYTANNQEFHRHDCNSVVSERALREIYLKGYEIAVKDGGAYSIMTTYGAVNGIWTAGNYDLVTAILRDEWGFDGIVMTDWWAKMNEEGEDPSIKNTGIMVRAQNDLFMVTSDSESNAANDNSVESLAEGKTTRGEYQRCAGNICRMLMRSPVMDRFLGKTPEDDLVVIGNEDDEDEEVKNIVYHTVGSDTNLDMSAVNTDRGNSEIFGIQMKEPGLYGLSAKMRSGADAPELSQLSMSVFVDNQLKGTFQINGSDKEWTNQSLDLGFVMGNHYIKLYFSVSGMELASLQIEKTGEMKMPF</sequence>
<keyword evidence="3" id="KW-0119">Carbohydrate metabolism</keyword>
<dbReference type="Gene3D" id="2.60.40.10">
    <property type="entry name" value="Immunoglobulins"/>
    <property type="match status" value="1"/>
</dbReference>
<dbReference type="SUPFAM" id="SSF52279">
    <property type="entry name" value="Beta-D-glucan exohydrolase, C-terminal domain"/>
    <property type="match status" value="1"/>
</dbReference>
<dbReference type="Gene3D" id="3.20.20.300">
    <property type="entry name" value="Glycoside hydrolase, family 3, N-terminal domain"/>
    <property type="match status" value="1"/>
</dbReference>
<dbReference type="PANTHER" id="PTHR42715:SF10">
    <property type="entry name" value="BETA-GLUCOSIDASE"/>
    <property type="match status" value="1"/>
</dbReference>
<keyword evidence="4" id="KW-0326">Glycosidase</keyword>
<dbReference type="Proteomes" id="UP000280696">
    <property type="component" value="Unassembled WGS sequence"/>
</dbReference>
<dbReference type="Pfam" id="PF01915">
    <property type="entry name" value="Glyco_hydro_3_C"/>
    <property type="match status" value="1"/>
</dbReference>
<dbReference type="AlphaFoldDB" id="A0A3A9AQR4"/>
<dbReference type="PROSITE" id="PS00775">
    <property type="entry name" value="GLYCOSYL_HYDROL_F3"/>
    <property type="match status" value="1"/>
</dbReference>
<dbReference type="InterPro" id="IPR001764">
    <property type="entry name" value="Glyco_hydro_3_N"/>
</dbReference>
<dbReference type="RefSeq" id="WP_120466679.1">
    <property type="nucleotide sequence ID" value="NZ_RAYQ01000002.1"/>
</dbReference>
<reference evidence="6 7" key="1">
    <citation type="submission" date="2018-09" db="EMBL/GenBank/DDBJ databases">
        <title>Murine metabolic-syndrome-specific gut microbial biobank.</title>
        <authorList>
            <person name="Liu C."/>
        </authorList>
    </citation>
    <scope>NUCLEOTIDE SEQUENCE [LARGE SCALE GENOMIC DNA]</scope>
    <source>
        <strain evidence="6 7">0.1xD8-82</strain>
    </source>
</reference>
<keyword evidence="7" id="KW-1185">Reference proteome</keyword>
<dbReference type="SMART" id="SM01217">
    <property type="entry name" value="Fn3_like"/>
    <property type="match status" value="1"/>
</dbReference>
<dbReference type="InterPro" id="IPR002772">
    <property type="entry name" value="Glyco_hydro_3_C"/>
</dbReference>
<dbReference type="InterPro" id="IPR050288">
    <property type="entry name" value="Cellulose_deg_GH3"/>
</dbReference>
<comment type="similarity">
    <text evidence="1 4">Belongs to the glycosyl hydrolase 3 family.</text>
</comment>
<dbReference type="EMBL" id="RAYQ01000002">
    <property type="protein sequence ID" value="RKI93697.1"/>
    <property type="molecule type" value="Genomic_DNA"/>
</dbReference>
<dbReference type="InterPro" id="IPR036881">
    <property type="entry name" value="Glyco_hydro_3_C_sf"/>
</dbReference>